<keyword evidence="3" id="KW-0511">Multifunctional enzyme</keyword>
<comment type="pathway">
    <text evidence="3 4">Cofactor biosynthesis; coenzyme A biosynthesis; CoA from (R)-pantothenate: step 3/5.</text>
</comment>
<dbReference type="Gene3D" id="3.40.50.10300">
    <property type="entry name" value="CoaB-like"/>
    <property type="match status" value="1"/>
</dbReference>
<comment type="pathway">
    <text evidence="3 4">Cofactor biosynthesis; coenzyme A biosynthesis; CoA from (R)-pantothenate: step 2/5.</text>
</comment>
<keyword evidence="8" id="KW-1185">Reference proteome</keyword>
<gene>
    <name evidence="3 7" type="primary">coaBC</name>
    <name evidence="7" type="ORF">G6R30_02995</name>
</gene>
<evidence type="ECO:0000256" key="1">
    <source>
        <dbReference type="ARBA" id="ARBA00022793"/>
    </source>
</evidence>
<comment type="catalytic activity">
    <reaction evidence="3 4">
        <text>N-[(R)-4-phosphopantothenoyl]-L-cysteine + H(+) = (R)-4'-phosphopantetheine + CO2</text>
        <dbReference type="Rhea" id="RHEA:16793"/>
        <dbReference type="ChEBI" id="CHEBI:15378"/>
        <dbReference type="ChEBI" id="CHEBI:16526"/>
        <dbReference type="ChEBI" id="CHEBI:59458"/>
        <dbReference type="ChEBI" id="CHEBI:61723"/>
        <dbReference type="EC" id="4.1.1.36"/>
    </reaction>
</comment>
<accession>A0ABS5QXU4</accession>
<evidence type="ECO:0000259" key="6">
    <source>
        <dbReference type="Pfam" id="PF04127"/>
    </source>
</evidence>
<reference evidence="7 8" key="1">
    <citation type="submission" date="2020-02" db="EMBL/GenBank/DDBJ databases">
        <title>Fructobacillus sp. isolated from paper mulberry of Taiwan.</title>
        <authorList>
            <person name="Lin S.-T."/>
        </authorList>
    </citation>
    <scope>NUCLEOTIDE SEQUENCE [LARGE SCALE GENOMIC DNA]</scope>
    <source>
        <strain evidence="7 8">S1-1</strain>
    </source>
</reference>
<feature type="binding site" evidence="3">
    <location>
        <position position="296"/>
    </location>
    <ligand>
        <name>CTP</name>
        <dbReference type="ChEBI" id="CHEBI:37563"/>
    </ligand>
</feature>
<feature type="domain" description="Flavoprotein" evidence="5">
    <location>
        <begin position="8"/>
        <end position="179"/>
    </location>
</feature>
<keyword evidence="3" id="KW-0479">Metal-binding</keyword>
<dbReference type="GO" id="GO:0004633">
    <property type="term" value="F:phosphopantothenoylcysteine decarboxylase activity"/>
    <property type="evidence" value="ECO:0007669"/>
    <property type="project" value="UniProtKB-EC"/>
</dbReference>
<dbReference type="Gene3D" id="3.40.50.1950">
    <property type="entry name" value="Flavin prenyltransferase-like"/>
    <property type="match status" value="1"/>
</dbReference>
<feature type="region of interest" description="Phosphopantothenoylcysteine decarboxylase" evidence="3">
    <location>
        <begin position="1"/>
        <end position="198"/>
    </location>
</feature>
<dbReference type="RefSeq" id="WP_213821322.1">
    <property type="nucleotide sequence ID" value="NZ_JAAMFL010000005.1"/>
</dbReference>
<dbReference type="HAMAP" id="MF_02225">
    <property type="entry name" value="CoaBC"/>
    <property type="match status" value="1"/>
</dbReference>
<feature type="binding site" evidence="3">
    <location>
        <position position="351"/>
    </location>
    <ligand>
        <name>CTP</name>
        <dbReference type="ChEBI" id="CHEBI:37563"/>
    </ligand>
</feature>
<dbReference type="Proteomes" id="UP001519503">
    <property type="component" value="Unassembled WGS sequence"/>
</dbReference>
<feature type="region of interest" description="Phosphopantothenate--cysteine ligase" evidence="3">
    <location>
        <begin position="199"/>
        <end position="410"/>
    </location>
</feature>
<dbReference type="EC" id="4.1.1.36" evidence="3"/>
<comment type="function">
    <text evidence="3">Catalyzes two sequential steps in the biosynthesis of coenzyme A. In the first step cysteine is conjugated to 4'-phosphopantothenate to form 4-phosphopantothenoylcysteine. In the second step the latter compound is decarboxylated to form 4'-phosphopantotheine.</text>
</comment>
<comment type="similarity">
    <text evidence="3 4">In the N-terminal section; belongs to the HFCD (homo-oligomeric flavin containing Cys decarboxylase) superfamily.</text>
</comment>
<evidence type="ECO:0000256" key="2">
    <source>
        <dbReference type="ARBA" id="ARBA00023239"/>
    </source>
</evidence>
<evidence type="ECO:0000256" key="3">
    <source>
        <dbReference type="HAMAP-Rule" id="MF_02225"/>
    </source>
</evidence>
<comment type="similarity">
    <text evidence="3 4">In the C-terminal section; belongs to the PPC synthetase family.</text>
</comment>
<keyword evidence="3" id="KW-0460">Magnesium</keyword>
<dbReference type="GO" id="GO:0004632">
    <property type="term" value="F:phosphopantothenate--cysteine ligase activity"/>
    <property type="evidence" value="ECO:0007669"/>
    <property type="project" value="UniProtKB-EC"/>
</dbReference>
<feature type="domain" description="DNA/pantothenate metabolism flavoprotein C-terminal" evidence="6">
    <location>
        <begin position="194"/>
        <end position="405"/>
    </location>
</feature>
<dbReference type="InterPro" id="IPR003382">
    <property type="entry name" value="Flavoprotein"/>
</dbReference>
<dbReference type="NCBIfam" id="TIGR00521">
    <property type="entry name" value="coaBC_dfp"/>
    <property type="match status" value="1"/>
</dbReference>
<dbReference type="PANTHER" id="PTHR14359">
    <property type="entry name" value="HOMO-OLIGOMERIC FLAVIN CONTAINING CYS DECARBOXYLASE FAMILY"/>
    <property type="match status" value="1"/>
</dbReference>
<comment type="function">
    <text evidence="4">Catalyzes two steps in the biosynthesis of coenzyme A. In the first step cysteine is conjugated to 4'-phosphopantothenate to form 4-phosphopantothenoylcysteine, in the latter compound is decarboxylated to form 4'-phosphopantotheine.</text>
</comment>
<comment type="caution">
    <text evidence="3">Lacks conserved residue(s) required for the propagation of feature annotation.</text>
</comment>
<dbReference type="PANTHER" id="PTHR14359:SF6">
    <property type="entry name" value="PHOSPHOPANTOTHENOYLCYSTEINE DECARBOXYLASE"/>
    <property type="match status" value="1"/>
</dbReference>
<feature type="binding site" evidence="3">
    <location>
        <position position="347"/>
    </location>
    <ligand>
        <name>CTP</name>
        <dbReference type="ChEBI" id="CHEBI:37563"/>
    </ligand>
</feature>
<comment type="caution">
    <text evidence="7">The sequence shown here is derived from an EMBL/GenBank/DDBJ whole genome shotgun (WGS) entry which is preliminary data.</text>
</comment>
<comment type="catalytic activity">
    <reaction evidence="3 4">
        <text>(R)-4'-phosphopantothenate + L-cysteine + CTP = N-[(R)-4-phosphopantothenoyl]-L-cysteine + CMP + diphosphate + H(+)</text>
        <dbReference type="Rhea" id="RHEA:19397"/>
        <dbReference type="ChEBI" id="CHEBI:10986"/>
        <dbReference type="ChEBI" id="CHEBI:15378"/>
        <dbReference type="ChEBI" id="CHEBI:33019"/>
        <dbReference type="ChEBI" id="CHEBI:35235"/>
        <dbReference type="ChEBI" id="CHEBI:37563"/>
        <dbReference type="ChEBI" id="CHEBI:59458"/>
        <dbReference type="ChEBI" id="CHEBI:60377"/>
        <dbReference type="EC" id="6.3.2.5"/>
    </reaction>
</comment>
<feature type="binding site" evidence="3">
    <location>
        <position position="333"/>
    </location>
    <ligand>
        <name>CTP</name>
        <dbReference type="ChEBI" id="CHEBI:37563"/>
    </ligand>
</feature>
<evidence type="ECO:0000313" key="8">
    <source>
        <dbReference type="Proteomes" id="UP001519503"/>
    </source>
</evidence>
<dbReference type="InterPro" id="IPR005252">
    <property type="entry name" value="CoaBC"/>
</dbReference>
<comment type="cofactor">
    <cofactor evidence="3">
        <name>Mg(2+)</name>
        <dbReference type="ChEBI" id="CHEBI:18420"/>
    </cofactor>
</comment>
<dbReference type="InterPro" id="IPR035929">
    <property type="entry name" value="CoaB-like_sf"/>
</dbReference>
<evidence type="ECO:0000313" key="7">
    <source>
        <dbReference type="EMBL" id="MBS9337430.1"/>
    </source>
</evidence>
<dbReference type="SUPFAM" id="SSF102645">
    <property type="entry name" value="CoaB-like"/>
    <property type="match status" value="1"/>
</dbReference>
<dbReference type="EMBL" id="JAAMFL010000005">
    <property type="protein sequence ID" value="MBS9337430.1"/>
    <property type="molecule type" value="Genomic_DNA"/>
</dbReference>
<feature type="binding site" evidence="3">
    <location>
        <begin position="314"/>
        <end position="317"/>
    </location>
    <ligand>
        <name>CTP</name>
        <dbReference type="ChEBI" id="CHEBI:37563"/>
    </ligand>
</feature>
<protein>
    <recommendedName>
        <fullName evidence="3">Coenzyme A biosynthesis bifunctional protein CoaBC</fullName>
    </recommendedName>
    <alternativeName>
        <fullName evidence="3">DNA/pantothenate metabolism flavoprotein</fullName>
    </alternativeName>
    <alternativeName>
        <fullName evidence="3">Phosphopantothenoylcysteine synthetase/decarboxylase</fullName>
        <shortName evidence="3">PPCS-PPCDC</shortName>
    </alternativeName>
    <domain>
        <recommendedName>
            <fullName evidence="3">Phosphopantothenoylcysteine decarboxylase</fullName>
            <shortName evidence="3">PPC decarboxylase</shortName>
            <shortName evidence="3">PPC-DC</shortName>
            <ecNumber evidence="3">4.1.1.36</ecNumber>
        </recommendedName>
        <alternativeName>
            <fullName evidence="3">CoaC</fullName>
        </alternativeName>
    </domain>
    <domain>
        <recommendedName>
            <fullName evidence="3">Phosphopantothenate--cysteine ligase</fullName>
            <ecNumber evidence="3">6.3.2.5</ecNumber>
        </recommendedName>
        <alternativeName>
            <fullName evidence="3">CoaB</fullName>
        </alternativeName>
        <alternativeName>
            <fullName evidence="3">Phosphopantothenoylcysteine synthetase</fullName>
            <shortName evidence="3">PPC synthetase</shortName>
            <shortName evidence="3">PPC-S</shortName>
        </alternativeName>
    </domain>
</protein>
<keyword evidence="2 3" id="KW-0456">Lyase</keyword>
<dbReference type="InterPro" id="IPR036551">
    <property type="entry name" value="Flavin_trans-like"/>
</dbReference>
<dbReference type="SUPFAM" id="SSF52507">
    <property type="entry name" value="Homo-oligomeric flavin-containing Cys decarboxylases, HFCD"/>
    <property type="match status" value="1"/>
</dbReference>
<keyword evidence="3 4" id="KW-0285">Flavoprotein</keyword>
<feature type="binding site" evidence="3">
    <location>
        <position position="286"/>
    </location>
    <ligand>
        <name>CTP</name>
        <dbReference type="ChEBI" id="CHEBI:37563"/>
    </ligand>
</feature>
<keyword evidence="3 4" id="KW-0288">FMN</keyword>
<dbReference type="Pfam" id="PF04127">
    <property type="entry name" value="DFP"/>
    <property type="match status" value="1"/>
</dbReference>
<dbReference type="InterPro" id="IPR007085">
    <property type="entry name" value="DNA/pantothenate-metab_flavo_C"/>
</dbReference>
<organism evidence="7 8">
    <name type="scientific">Fructobacillus parabroussonetiae</name>
    <dbReference type="NCBI Taxonomy" id="2713174"/>
    <lineage>
        <taxon>Bacteria</taxon>
        <taxon>Bacillati</taxon>
        <taxon>Bacillota</taxon>
        <taxon>Bacilli</taxon>
        <taxon>Lactobacillales</taxon>
        <taxon>Lactobacillaceae</taxon>
        <taxon>Fructobacillus</taxon>
    </lineage>
</organism>
<keyword evidence="1 3" id="KW-0210">Decarboxylase</keyword>
<sequence>MPKPLQDKKIVLAVTGGIAAYKAAELVRLYIKAGAAVKVVMTKKAESFIPAQTLAILSQHDVLTDDWQQKSAQVEHVSFAKWADALVLAPATANTLAKVAHGLADNVLTETLLAASDKVRLLAPAMNDQMLENPATQRNLAQVAADGWTIIAPDEGFLAEGYEAKGRLADLNRIVSETAAALSTELPERDDLPLAGRRVVITAGGTKEAIDPVRYLTNRSSGKMGYALAEAALAAGADVTLVAASKRPCSPAIRLVLAPSAKAMLAAVKKAMVGADAFIAAAAVSDFALAKPFDQKVKKTSPDAHLTLDLVQNPDILKTVGQQKQPGQVVVGFAAETENLLENAKKKLTSKGADLIVANDVLAPQAGFDKDSNQVTLVRADQAPVTVGPESKLAVAKKIIQELVRLLDQA</sequence>
<comment type="cofactor">
    <cofactor evidence="3">
        <name>FMN</name>
        <dbReference type="ChEBI" id="CHEBI:58210"/>
    </cofactor>
    <text evidence="3">Binds 1 FMN per subunit.</text>
</comment>
<dbReference type="Pfam" id="PF02441">
    <property type="entry name" value="Flavoprotein"/>
    <property type="match status" value="1"/>
</dbReference>
<evidence type="ECO:0000256" key="4">
    <source>
        <dbReference type="RuleBase" id="RU364078"/>
    </source>
</evidence>
<evidence type="ECO:0000259" key="5">
    <source>
        <dbReference type="Pfam" id="PF02441"/>
    </source>
</evidence>
<dbReference type="EC" id="6.3.2.5" evidence="3"/>
<keyword evidence="3 4" id="KW-0436">Ligase</keyword>
<name>A0ABS5QXU4_9LACO</name>
<proteinExistence type="inferred from homology"/>